<proteinExistence type="predicted"/>
<comment type="caution">
    <text evidence="2">The sequence shown here is derived from an EMBL/GenBank/DDBJ whole genome shotgun (WGS) entry which is preliminary data.</text>
</comment>
<feature type="signal peptide" evidence="1">
    <location>
        <begin position="1"/>
        <end position="19"/>
    </location>
</feature>
<dbReference type="InterPro" id="IPR036866">
    <property type="entry name" value="RibonucZ/Hydroxyglut_hydro"/>
</dbReference>
<accession>A0A9D9ERD0</accession>
<reference evidence="2" key="1">
    <citation type="submission" date="2020-10" db="EMBL/GenBank/DDBJ databases">
        <authorList>
            <person name="Gilroy R."/>
        </authorList>
    </citation>
    <scope>NUCLEOTIDE SEQUENCE</scope>
    <source>
        <strain evidence="2">B1-20833</strain>
    </source>
</reference>
<organism evidence="2 3">
    <name type="scientific">Candidatus Cryptobacteroides intestinavium</name>
    <dbReference type="NCBI Taxonomy" id="2840766"/>
    <lineage>
        <taxon>Bacteria</taxon>
        <taxon>Pseudomonadati</taxon>
        <taxon>Bacteroidota</taxon>
        <taxon>Bacteroidia</taxon>
        <taxon>Bacteroidales</taxon>
        <taxon>Candidatus Cryptobacteroides</taxon>
    </lineage>
</organism>
<protein>
    <recommendedName>
        <fullName evidence="4">Metallo-beta-lactamase domain-containing protein</fullName>
    </recommendedName>
</protein>
<dbReference type="Proteomes" id="UP000823661">
    <property type="component" value="Unassembled WGS sequence"/>
</dbReference>
<dbReference type="PROSITE" id="PS51257">
    <property type="entry name" value="PROKAR_LIPOPROTEIN"/>
    <property type="match status" value="1"/>
</dbReference>
<gene>
    <name evidence="2" type="ORF">IAC06_08050</name>
</gene>
<evidence type="ECO:0000313" key="3">
    <source>
        <dbReference type="Proteomes" id="UP000823661"/>
    </source>
</evidence>
<dbReference type="SUPFAM" id="SSF56281">
    <property type="entry name" value="Metallo-hydrolase/oxidoreductase"/>
    <property type="match status" value="1"/>
</dbReference>
<evidence type="ECO:0000313" key="2">
    <source>
        <dbReference type="EMBL" id="MBO8452811.1"/>
    </source>
</evidence>
<reference evidence="2" key="2">
    <citation type="journal article" date="2021" name="PeerJ">
        <title>Extensive microbial diversity within the chicken gut microbiome revealed by metagenomics and culture.</title>
        <authorList>
            <person name="Gilroy R."/>
            <person name="Ravi A."/>
            <person name="Getino M."/>
            <person name="Pursley I."/>
            <person name="Horton D.L."/>
            <person name="Alikhan N.F."/>
            <person name="Baker D."/>
            <person name="Gharbi K."/>
            <person name="Hall N."/>
            <person name="Watson M."/>
            <person name="Adriaenssens E.M."/>
            <person name="Foster-Nyarko E."/>
            <person name="Jarju S."/>
            <person name="Secka A."/>
            <person name="Antonio M."/>
            <person name="Oren A."/>
            <person name="Chaudhuri R.R."/>
            <person name="La Ragione R."/>
            <person name="Hildebrand F."/>
            <person name="Pallen M.J."/>
        </authorList>
    </citation>
    <scope>NUCLEOTIDE SEQUENCE</scope>
    <source>
        <strain evidence="2">B1-20833</strain>
    </source>
</reference>
<dbReference type="InterPro" id="IPR052159">
    <property type="entry name" value="Competence_DNA_uptake"/>
</dbReference>
<evidence type="ECO:0008006" key="4">
    <source>
        <dbReference type="Google" id="ProtNLM"/>
    </source>
</evidence>
<feature type="chain" id="PRO_5038440433" description="Metallo-beta-lactamase domain-containing protein" evidence="1">
    <location>
        <begin position="20"/>
        <end position="409"/>
    </location>
</feature>
<keyword evidence="1" id="KW-0732">Signal</keyword>
<dbReference type="PANTHER" id="PTHR30619">
    <property type="entry name" value="DNA INTERNALIZATION/COMPETENCE PROTEIN COMEC/REC2"/>
    <property type="match status" value="1"/>
</dbReference>
<dbReference type="EMBL" id="JADIMI010000077">
    <property type="protein sequence ID" value="MBO8452811.1"/>
    <property type="molecule type" value="Genomic_DNA"/>
</dbReference>
<name>A0A9D9ERD0_9BACT</name>
<sequence length="409" mass="45681">MKKMNVALTILLLSSAISGCNRVEPLPDGPSIEKAYVEDWQEGYLDIHQISTGRGNVAWMIMPDGTTMLVDMGDLGTDNYQQEIMNPRPSASKSPAEWVAQYIENFSKPLEKGTKTDYAFITHFHGDHIGSFDNTAISRPGMAYKLHGITHLAELVDIDKIVDRGWPDYNYPSAEQVSSSNGGLGNYTSFMKLRNDNGKTNEQFVVGSDTQFPLKYDPDSYPEFSVRNVAGNLDVWTGTGTGTSHMSFSTTDENEFSCAIRISYGDFSWYTGGDIKSSLTEDAVAKACGPTDVVVCNHHAYKDAMHNSFVRQMQAKAYVIPVWDYYHPEAEPLRWMLSTDLYPGDRMVFAAGLVENNRIRLGENGEKIKPAGHIMVRVYEGGDTWQVFVLNDSGTDYEIIYKTDILQSK</sequence>
<evidence type="ECO:0000256" key="1">
    <source>
        <dbReference type="SAM" id="SignalP"/>
    </source>
</evidence>
<dbReference type="PANTHER" id="PTHR30619:SF1">
    <property type="entry name" value="RECOMBINATION PROTEIN 2"/>
    <property type="match status" value="1"/>
</dbReference>
<dbReference type="AlphaFoldDB" id="A0A9D9ERD0"/>
<dbReference type="Gene3D" id="3.60.15.10">
    <property type="entry name" value="Ribonuclease Z/Hydroxyacylglutathione hydrolase-like"/>
    <property type="match status" value="1"/>
</dbReference>